<keyword evidence="2" id="KW-1185">Reference proteome</keyword>
<dbReference type="EMBL" id="JADBGQ010000001">
    <property type="protein sequence ID" value="KAG5415319.1"/>
    <property type="molecule type" value="Genomic_DNA"/>
</dbReference>
<evidence type="ECO:0000313" key="2">
    <source>
        <dbReference type="Proteomes" id="UP000823674"/>
    </source>
</evidence>
<sequence>MPNVHNLASFEQAFDAFKGVTYLPPLGISVDLFPWICWNFGMVRKIVLFKILCLSIRNAAWNQCSKAAGCGWLFQNSNGFYIGQRLCLEQHVVSPFQAKALAVCSAMYNSKDFLRLRSMKNMYQIKLSNAY</sequence>
<proteinExistence type="predicted"/>
<protein>
    <recommendedName>
        <fullName evidence="3">RNase H type-1 domain-containing protein</fullName>
    </recommendedName>
</protein>
<reference evidence="1 2" key="1">
    <citation type="submission" date="2021-03" db="EMBL/GenBank/DDBJ databases">
        <authorList>
            <person name="King G.J."/>
            <person name="Bancroft I."/>
            <person name="Baten A."/>
            <person name="Bloomfield J."/>
            <person name="Borpatragohain P."/>
            <person name="He Z."/>
            <person name="Irish N."/>
            <person name="Irwin J."/>
            <person name="Liu K."/>
            <person name="Mauleon R.P."/>
            <person name="Moore J."/>
            <person name="Morris R."/>
            <person name="Ostergaard L."/>
            <person name="Wang B."/>
            <person name="Wells R."/>
        </authorList>
    </citation>
    <scope>NUCLEOTIDE SEQUENCE [LARGE SCALE GENOMIC DNA]</scope>
    <source>
        <strain evidence="1">R-o-18</strain>
        <tissue evidence="1">Leaf</tissue>
    </source>
</reference>
<dbReference type="Proteomes" id="UP000823674">
    <property type="component" value="Chromosome A01"/>
</dbReference>
<comment type="caution">
    <text evidence="1">The sequence shown here is derived from an EMBL/GenBank/DDBJ whole genome shotgun (WGS) entry which is preliminary data.</text>
</comment>
<evidence type="ECO:0008006" key="3">
    <source>
        <dbReference type="Google" id="ProtNLM"/>
    </source>
</evidence>
<organism evidence="1 2">
    <name type="scientific">Brassica rapa subsp. trilocularis</name>
    <dbReference type="NCBI Taxonomy" id="1813537"/>
    <lineage>
        <taxon>Eukaryota</taxon>
        <taxon>Viridiplantae</taxon>
        <taxon>Streptophyta</taxon>
        <taxon>Embryophyta</taxon>
        <taxon>Tracheophyta</taxon>
        <taxon>Spermatophyta</taxon>
        <taxon>Magnoliopsida</taxon>
        <taxon>eudicotyledons</taxon>
        <taxon>Gunneridae</taxon>
        <taxon>Pentapetalae</taxon>
        <taxon>rosids</taxon>
        <taxon>malvids</taxon>
        <taxon>Brassicales</taxon>
        <taxon>Brassicaceae</taxon>
        <taxon>Brassiceae</taxon>
        <taxon>Brassica</taxon>
    </lineage>
</organism>
<gene>
    <name evidence="1" type="primary">A01p040720.1_BraROA</name>
    <name evidence="1" type="ORF">IGI04_002886</name>
</gene>
<evidence type="ECO:0000313" key="1">
    <source>
        <dbReference type="EMBL" id="KAG5415319.1"/>
    </source>
</evidence>
<accession>A0ABQ7P075</accession>
<name>A0ABQ7P075_BRACM</name>